<gene>
    <name evidence="2" type="ORF">JYZ213_LOCUS47009</name>
</gene>
<evidence type="ECO:0000256" key="1">
    <source>
        <dbReference type="SAM" id="MobiDB-lite"/>
    </source>
</evidence>
<feature type="non-terminal residue" evidence="2">
    <location>
        <position position="140"/>
    </location>
</feature>
<comment type="caution">
    <text evidence="2">The sequence shown here is derived from an EMBL/GenBank/DDBJ whole genome shotgun (WGS) entry which is preliminary data.</text>
</comment>
<evidence type="ECO:0000313" key="3">
    <source>
        <dbReference type="Proteomes" id="UP000663845"/>
    </source>
</evidence>
<accession>A0A815XYM1</accession>
<proteinExistence type="predicted"/>
<feature type="non-terminal residue" evidence="2">
    <location>
        <position position="1"/>
    </location>
</feature>
<dbReference type="AlphaFoldDB" id="A0A815XYM1"/>
<sequence>PIFEVLLQNLQDNTFRSTYNTILLNSIQHIKQIIGLDSIHTYLENYLPILKQTYYTYVPQINEQSQIVPLDTDLDDDDDRTPRASQNNTSQLDNSHSLLSNRKPPLPITNDNLDFYSIIDSLRSNWSVADETNRLNYLEH</sequence>
<name>A0A815XYM1_9BILA</name>
<feature type="region of interest" description="Disordered" evidence="1">
    <location>
        <begin position="68"/>
        <end position="103"/>
    </location>
</feature>
<protein>
    <submittedName>
        <fullName evidence="2">Uncharacterized protein</fullName>
    </submittedName>
</protein>
<organism evidence="2 3">
    <name type="scientific">Adineta steineri</name>
    <dbReference type="NCBI Taxonomy" id="433720"/>
    <lineage>
        <taxon>Eukaryota</taxon>
        <taxon>Metazoa</taxon>
        <taxon>Spiralia</taxon>
        <taxon>Gnathifera</taxon>
        <taxon>Rotifera</taxon>
        <taxon>Eurotatoria</taxon>
        <taxon>Bdelloidea</taxon>
        <taxon>Adinetida</taxon>
        <taxon>Adinetidae</taxon>
        <taxon>Adineta</taxon>
    </lineage>
</organism>
<dbReference type="EMBL" id="CAJNOG010007009">
    <property type="protein sequence ID" value="CAF1563366.1"/>
    <property type="molecule type" value="Genomic_DNA"/>
</dbReference>
<feature type="compositionally biased region" description="Polar residues" evidence="1">
    <location>
        <begin position="84"/>
        <end position="100"/>
    </location>
</feature>
<reference evidence="2" key="1">
    <citation type="submission" date="2021-02" db="EMBL/GenBank/DDBJ databases">
        <authorList>
            <person name="Nowell W R."/>
        </authorList>
    </citation>
    <scope>NUCLEOTIDE SEQUENCE</scope>
</reference>
<dbReference type="Proteomes" id="UP000663845">
    <property type="component" value="Unassembled WGS sequence"/>
</dbReference>
<evidence type="ECO:0000313" key="2">
    <source>
        <dbReference type="EMBL" id="CAF1563366.1"/>
    </source>
</evidence>